<evidence type="ECO:0000256" key="1">
    <source>
        <dbReference type="SAM" id="MobiDB-lite"/>
    </source>
</evidence>
<evidence type="ECO:0000313" key="2">
    <source>
        <dbReference type="EMBL" id="MPD05865.1"/>
    </source>
</evidence>
<proteinExistence type="predicted"/>
<sequence>MFSFPLPGSQLSNTLRQGGVSGISKVQEEASRTTCRPELLPFRCRTRSFREEAIQGDAKLQRRGRRAAP</sequence>
<accession>A0A5B7KME4</accession>
<feature type="region of interest" description="Disordered" evidence="1">
    <location>
        <begin position="1"/>
        <end position="30"/>
    </location>
</feature>
<comment type="caution">
    <text evidence="2">The sequence shown here is derived from an EMBL/GenBank/DDBJ whole genome shotgun (WGS) entry which is preliminary data.</text>
</comment>
<protein>
    <submittedName>
        <fullName evidence="2">Uncharacterized protein</fullName>
    </submittedName>
</protein>
<dbReference type="EMBL" id="VSRR010148115">
    <property type="protein sequence ID" value="MPD05865.1"/>
    <property type="molecule type" value="Genomic_DNA"/>
</dbReference>
<evidence type="ECO:0000313" key="3">
    <source>
        <dbReference type="Proteomes" id="UP000324222"/>
    </source>
</evidence>
<name>A0A5B7KME4_PORTR</name>
<gene>
    <name evidence="2" type="ORF">E2C01_101634</name>
</gene>
<dbReference type="Proteomes" id="UP000324222">
    <property type="component" value="Unassembled WGS sequence"/>
</dbReference>
<dbReference type="AlphaFoldDB" id="A0A5B7KME4"/>
<keyword evidence="3" id="KW-1185">Reference proteome</keyword>
<reference evidence="2 3" key="1">
    <citation type="submission" date="2019-05" db="EMBL/GenBank/DDBJ databases">
        <title>Another draft genome of Portunus trituberculatus and its Hox gene families provides insights of decapod evolution.</title>
        <authorList>
            <person name="Jeong J.-H."/>
            <person name="Song I."/>
            <person name="Kim S."/>
            <person name="Choi T."/>
            <person name="Kim D."/>
            <person name="Ryu S."/>
            <person name="Kim W."/>
        </authorList>
    </citation>
    <scope>NUCLEOTIDE SEQUENCE [LARGE SCALE GENOMIC DNA]</scope>
    <source>
        <tissue evidence="2">Muscle</tissue>
    </source>
</reference>
<organism evidence="2 3">
    <name type="scientific">Portunus trituberculatus</name>
    <name type="common">Swimming crab</name>
    <name type="synonym">Neptunus trituberculatus</name>
    <dbReference type="NCBI Taxonomy" id="210409"/>
    <lineage>
        <taxon>Eukaryota</taxon>
        <taxon>Metazoa</taxon>
        <taxon>Ecdysozoa</taxon>
        <taxon>Arthropoda</taxon>
        <taxon>Crustacea</taxon>
        <taxon>Multicrustacea</taxon>
        <taxon>Malacostraca</taxon>
        <taxon>Eumalacostraca</taxon>
        <taxon>Eucarida</taxon>
        <taxon>Decapoda</taxon>
        <taxon>Pleocyemata</taxon>
        <taxon>Brachyura</taxon>
        <taxon>Eubrachyura</taxon>
        <taxon>Portunoidea</taxon>
        <taxon>Portunidae</taxon>
        <taxon>Portuninae</taxon>
        <taxon>Portunus</taxon>
    </lineage>
</organism>